<keyword evidence="2 5" id="KW-0812">Transmembrane</keyword>
<feature type="transmembrane region" description="Helical" evidence="5">
    <location>
        <begin position="107"/>
        <end position="136"/>
    </location>
</feature>
<dbReference type="PROSITE" id="PS51012">
    <property type="entry name" value="ABC_TM2"/>
    <property type="match status" value="1"/>
</dbReference>
<evidence type="ECO:0000256" key="1">
    <source>
        <dbReference type="ARBA" id="ARBA00004141"/>
    </source>
</evidence>
<dbReference type="AlphaFoldDB" id="A0A6J4IWN8"/>
<dbReference type="GO" id="GO:0043190">
    <property type="term" value="C:ATP-binding cassette (ABC) transporter complex"/>
    <property type="evidence" value="ECO:0007669"/>
    <property type="project" value="InterPro"/>
</dbReference>
<keyword evidence="5" id="KW-0813">Transport</keyword>
<feature type="transmembrane region" description="Helical" evidence="5">
    <location>
        <begin position="61"/>
        <end position="86"/>
    </location>
</feature>
<name>A0A6J4IWN8_9ACTN</name>
<dbReference type="InterPro" id="IPR013525">
    <property type="entry name" value="ABC2_TM"/>
</dbReference>
<feature type="transmembrane region" description="Helical" evidence="5">
    <location>
        <begin position="21"/>
        <end position="41"/>
    </location>
</feature>
<feature type="transmembrane region" description="Helical" evidence="5">
    <location>
        <begin position="176"/>
        <end position="195"/>
    </location>
</feature>
<dbReference type="PIRSF" id="PIRSF006648">
    <property type="entry name" value="DrrB"/>
    <property type="match status" value="1"/>
</dbReference>
<evidence type="ECO:0000313" key="7">
    <source>
        <dbReference type="EMBL" id="CAA9261622.1"/>
    </source>
</evidence>
<protein>
    <recommendedName>
        <fullName evidence="5">Transport permease protein</fullName>
    </recommendedName>
</protein>
<organism evidence="7">
    <name type="scientific">uncultured Acidimicrobiales bacterium</name>
    <dbReference type="NCBI Taxonomy" id="310071"/>
    <lineage>
        <taxon>Bacteria</taxon>
        <taxon>Bacillati</taxon>
        <taxon>Actinomycetota</taxon>
        <taxon>Acidimicrobiia</taxon>
        <taxon>Acidimicrobiales</taxon>
        <taxon>environmental samples</taxon>
    </lineage>
</organism>
<dbReference type="GO" id="GO:0140359">
    <property type="term" value="F:ABC-type transporter activity"/>
    <property type="evidence" value="ECO:0007669"/>
    <property type="project" value="InterPro"/>
</dbReference>
<keyword evidence="3 5" id="KW-1133">Transmembrane helix</keyword>
<dbReference type="InterPro" id="IPR051784">
    <property type="entry name" value="Nod_factor_ABC_transporter"/>
</dbReference>
<dbReference type="Pfam" id="PF01061">
    <property type="entry name" value="ABC2_membrane"/>
    <property type="match status" value="1"/>
</dbReference>
<evidence type="ECO:0000256" key="4">
    <source>
        <dbReference type="ARBA" id="ARBA00023136"/>
    </source>
</evidence>
<reference evidence="7" key="1">
    <citation type="submission" date="2020-02" db="EMBL/GenBank/DDBJ databases">
        <authorList>
            <person name="Meier V. D."/>
        </authorList>
    </citation>
    <scope>NUCLEOTIDE SEQUENCE</scope>
    <source>
        <strain evidence="7">AVDCRST_MAG76</strain>
    </source>
</reference>
<comment type="subcellular location">
    <subcellularLocation>
        <location evidence="5">Cell membrane</location>
        <topology evidence="5">Multi-pass membrane protein</topology>
    </subcellularLocation>
    <subcellularLocation>
        <location evidence="1">Membrane</location>
        <topology evidence="1">Multi-pass membrane protein</topology>
    </subcellularLocation>
</comment>
<proteinExistence type="inferred from homology"/>
<dbReference type="InterPro" id="IPR047817">
    <property type="entry name" value="ABC2_TM_bact-type"/>
</dbReference>
<evidence type="ECO:0000256" key="3">
    <source>
        <dbReference type="ARBA" id="ARBA00022989"/>
    </source>
</evidence>
<evidence type="ECO:0000256" key="5">
    <source>
        <dbReference type="RuleBase" id="RU361157"/>
    </source>
</evidence>
<evidence type="ECO:0000259" key="6">
    <source>
        <dbReference type="PROSITE" id="PS51012"/>
    </source>
</evidence>
<feature type="domain" description="ABC transmembrane type-2" evidence="6">
    <location>
        <begin position="21"/>
        <end position="256"/>
    </location>
</feature>
<evidence type="ECO:0000256" key="2">
    <source>
        <dbReference type="ARBA" id="ARBA00022692"/>
    </source>
</evidence>
<keyword evidence="4 5" id="KW-0472">Membrane</keyword>
<dbReference type="EMBL" id="CADCSZ010000172">
    <property type="protein sequence ID" value="CAA9261622.1"/>
    <property type="molecule type" value="Genomic_DNA"/>
</dbReference>
<sequence length="259" mass="27255">MHAALRQAEHELTQYRRVWRSSVFTSTLTPLLFLAAMGLGLGQAIDGNGGSGAAALGGVRYLSFLAPGLLAAMAMQLAAGESLWPVQGGFSWHRFFHASAATPLRPFDIFLGWIIWVTARLVISAVLFVAVAASFGVVASPLGVLAVPAAALTGLAFAAPITAFTATQVRETSFPLIMRFGVMPLFLFSGAFFPVSQLPTGLQLLARLTPLWHGVDLCRSLMLGTVDIGSALVHLAVLAAFAGAGMAWGASTFTRRLSP</sequence>
<dbReference type="PANTHER" id="PTHR43229:SF2">
    <property type="entry name" value="NODULATION PROTEIN J"/>
    <property type="match status" value="1"/>
</dbReference>
<dbReference type="InterPro" id="IPR000412">
    <property type="entry name" value="ABC_2_transport"/>
</dbReference>
<feature type="transmembrane region" description="Helical" evidence="5">
    <location>
        <begin position="142"/>
        <end position="164"/>
    </location>
</feature>
<comment type="similarity">
    <text evidence="5">Belongs to the ABC-2 integral membrane protein family.</text>
</comment>
<accession>A0A6J4IWN8</accession>
<dbReference type="PANTHER" id="PTHR43229">
    <property type="entry name" value="NODULATION PROTEIN J"/>
    <property type="match status" value="1"/>
</dbReference>
<keyword evidence="5" id="KW-1003">Cell membrane</keyword>
<gene>
    <name evidence="7" type="ORF">AVDCRST_MAG76-2855</name>
</gene>
<feature type="transmembrane region" description="Helical" evidence="5">
    <location>
        <begin position="231"/>
        <end position="250"/>
    </location>
</feature>
<dbReference type="PRINTS" id="PR00164">
    <property type="entry name" value="ABC2TRNSPORT"/>
</dbReference>